<dbReference type="Pfam" id="PF23598">
    <property type="entry name" value="LRR_14"/>
    <property type="match status" value="1"/>
</dbReference>
<dbReference type="GO" id="GO:0006952">
    <property type="term" value="P:defense response"/>
    <property type="evidence" value="ECO:0007669"/>
    <property type="project" value="UniProtKB-KW"/>
</dbReference>
<reference evidence="9 10" key="1">
    <citation type="journal article" date="2019" name="Nat. Plants">
        <title>Stout camphor tree genome fills gaps in understanding of flowering plant genome evolution.</title>
        <authorList>
            <person name="Chaw S.M."/>
            <person name="Liu Y.C."/>
            <person name="Wu Y.W."/>
            <person name="Wang H.Y."/>
            <person name="Lin C.I."/>
            <person name="Wu C.S."/>
            <person name="Ke H.M."/>
            <person name="Chang L.Y."/>
            <person name="Hsu C.Y."/>
            <person name="Yang H.T."/>
            <person name="Sudianto E."/>
            <person name="Hsu M.H."/>
            <person name="Wu K.P."/>
            <person name="Wang L.N."/>
            <person name="Leebens-Mack J.H."/>
            <person name="Tsai I.J."/>
        </authorList>
    </citation>
    <scope>NUCLEOTIDE SEQUENCE [LARGE SCALE GENOMIC DNA]</scope>
    <source>
        <strain evidence="10">cv. Chaw 1501</strain>
        <tissue evidence="9">Young leaves</tissue>
    </source>
</reference>
<dbReference type="Gene3D" id="3.80.10.10">
    <property type="entry name" value="Ribonuclease Inhibitor"/>
    <property type="match status" value="1"/>
</dbReference>
<organism evidence="9 10">
    <name type="scientific">Cinnamomum micranthum f. kanehirae</name>
    <dbReference type="NCBI Taxonomy" id="337451"/>
    <lineage>
        <taxon>Eukaryota</taxon>
        <taxon>Viridiplantae</taxon>
        <taxon>Streptophyta</taxon>
        <taxon>Embryophyta</taxon>
        <taxon>Tracheophyta</taxon>
        <taxon>Spermatophyta</taxon>
        <taxon>Magnoliopsida</taxon>
        <taxon>Magnoliidae</taxon>
        <taxon>Laurales</taxon>
        <taxon>Lauraceae</taxon>
        <taxon>Cinnamomum</taxon>
    </lineage>
</organism>
<dbReference type="InterPro" id="IPR002182">
    <property type="entry name" value="NB-ARC"/>
</dbReference>
<dbReference type="SUPFAM" id="SSF52540">
    <property type="entry name" value="P-loop containing nucleoside triphosphate hydrolases"/>
    <property type="match status" value="1"/>
</dbReference>
<dbReference type="PANTHER" id="PTHR33463:SF209">
    <property type="entry name" value="DISEASE RESISTANCE PROTEIN RPS2-LIKE"/>
    <property type="match status" value="1"/>
</dbReference>
<comment type="caution">
    <text evidence="9">The sequence shown here is derived from an EMBL/GenBank/DDBJ whole genome shotgun (WGS) entry which is preliminary data.</text>
</comment>
<evidence type="ECO:0000256" key="1">
    <source>
        <dbReference type="ARBA" id="ARBA00008894"/>
    </source>
</evidence>
<dbReference type="GO" id="GO:0043531">
    <property type="term" value="F:ADP binding"/>
    <property type="evidence" value="ECO:0007669"/>
    <property type="project" value="InterPro"/>
</dbReference>
<dbReference type="InterPro" id="IPR050905">
    <property type="entry name" value="Plant_NBS-LRR"/>
</dbReference>
<keyword evidence="3" id="KW-0611">Plant defense</keyword>
<evidence type="ECO:0000256" key="2">
    <source>
        <dbReference type="ARBA" id="ARBA00022737"/>
    </source>
</evidence>
<dbReference type="PRINTS" id="PR00364">
    <property type="entry name" value="DISEASERSIST"/>
</dbReference>
<dbReference type="InterPro" id="IPR036388">
    <property type="entry name" value="WH-like_DNA-bd_sf"/>
</dbReference>
<name>A0A3S3NPA7_9MAGN</name>
<evidence type="ECO:0000259" key="8">
    <source>
        <dbReference type="Pfam" id="PF23598"/>
    </source>
</evidence>
<dbReference type="Pfam" id="PF00931">
    <property type="entry name" value="NB-ARC"/>
    <property type="match status" value="1"/>
</dbReference>
<dbReference type="Gene3D" id="3.40.50.300">
    <property type="entry name" value="P-loop containing nucleotide triphosphate hydrolases"/>
    <property type="match status" value="1"/>
</dbReference>
<comment type="similarity">
    <text evidence="1">Belongs to the disease resistance NB-LRR family.</text>
</comment>
<feature type="domain" description="Disease resistance R13L4/SHOC-2-like LRR" evidence="8">
    <location>
        <begin position="518"/>
        <end position="742"/>
    </location>
</feature>
<dbReference type="Proteomes" id="UP000283530">
    <property type="component" value="Unassembled WGS sequence"/>
</dbReference>
<sequence>MNLIGPLLSPVVEIMKCSCAPIFLRLGYIKDLERNFERLNEKARALYDKKEDIQREIRRHGNEKTPTSQCQSWISKVDEIQNQVNAIEEEYSKGDRRCLRRWCLDIPSSWKLSRRIVEKTNCILNLSEESNFEGGVVVDALPQIVETMPAITIEDGTSTERTLQKILECMRNERIQKIGIWGMGGVGKTTVMKNLNNLPEIARMFEIVIWVTVAKEFSIRQLQTEIALRLSLKLLDDECNERVTRRIFQSLRGMKFLLLMDDVWARVDLEDIGIPYLTQGNGCKLVLTTRDCNVCHKMETNEEIMVELLSVEEAWELFREKAGEVVDSPTIQPLARCVVDECDRLPLAIVVIGASLRKEDNILIWENAVQELSAPATSDIYDMEEQVFRRLKFSFDRLEDDNLRNCFLYVALFPEDHNIDRVELIEYWRAEGFIDPGLSLVDARKKGHAILKHLINASLLLESYGRFDSVKMHDVIRDLALRITSPKGSGHRFLVRANKDIKDPPEAEEWKNIERMSLMKNKIGNLPESPNCPTLLTLFLQENKNLRMIPASFFEKMCALRVLDLSKTSINSLPHCICNLVNLRIFYLKTCPKLVAIPPQIGAITGLEVLDAQDTRITSLPLEIGQLTHLKVLNVAFSMGRDEIEEDVANSGGIISRLSQLEQLRIDLSSTESQFEHEWNKWAEALLKDVSYVKGLMSLEFYFPHLESLECFLQTIRPWKKGRFTSFNFNVGRWYPSRSGWIIEFGYIPELGTKEEILTIRGCDGISSAILELLSHASRFSLQCHRSIHCLCELGMQNTRRLTDCMISECDEMEIFIEGDQLIEAALPNLMSLQIDDMLNLKSIWEGCFPPGSFNCLSRLSLLRCNKLKNIFFRDND</sequence>
<protein>
    <submittedName>
        <fullName evidence="9">Putative disease resistance protein</fullName>
    </submittedName>
</protein>
<accession>A0A3S3NPA7</accession>
<dbReference type="FunFam" id="3.40.50.300:FF:001091">
    <property type="entry name" value="Probable disease resistance protein At1g61300"/>
    <property type="match status" value="1"/>
</dbReference>
<dbReference type="InterPro" id="IPR027417">
    <property type="entry name" value="P-loop_NTPase"/>
</dbReference>
<evidence type="ECO:0000256" key="5">
    <source>
        <dbReference type="SAM" id="Coils"/>
    </source>
</evidence>
<dbReference type="Pfam" id="PF23559">
    <property type="entry name" value="WHD_DRP"/>
    <property type="match status" value="1"/>
</dbReference>
<keyword evidence="4" id="KW-0067">ATP-binding</keyword>
<keyword evidence="5" id="KW-0175">Coiled coil</keyword>
<evidence type="ECO:0000259" key="7">
    <source>
        <dbReference type="Pfam" id="PF23559"/>
    </source>
</evidence>
<dbReference type="EMBL" id="QPKB01000004">
    <property type="protein sequence ID" value="RWR83818.1"/>
    <property type="molecule type" value="Genomic_DNA"/>
</dbReference>
<evidence type="ECO:0000256" key="3">
    <source>
        <dbReference type="ARBA" id="ARBA00022821"/>
    </source>
</evidence>
<evidence type="ECO:0000313" key="10">
    <source>
        <dbReference type="Proteomes" id="UP000283530"/>
    </source>
</evidence>
<evidence type="ECO:0000313" key="9">
    <source>
        <dbReference type="EMBL" id="RWR83818.1"/>
    </source>
</evidence>
<gene>
    <name evidence="9" type="ORF">CKAN_01259100</name>
</gene>
<dbReference type="FunFam" id="1.10.10.10:FF:000322">
    <property type="entry name" value="Probable disease resistance protein At1g63360"/>
    <property type="match status" value="1"/>
</dbReference>
<dbReference type="GO" id="GO:0005524">
    <property type="term" value="F:ATP binding"/>
    <property type="evidence" value="ECO:0007669"/>
    <property type="project" value="UniProtKB-KW"/>
</dbReference>
<keyword evidence="4" id="KW-0547">Nucleotide-binding</keyword>
<dbReference type="AlphaFoldDB" id="A0A3S3NPA7"/>
<keyword evidence="2" id="KW-0677">Repeat</keyword>
<dbReference type="OrthoDB" id="736010at2759"/>
<keyword evidence="10" id="KW-1185">Reference proteome</keyword>
<dbReference type="InterPro" id="IPR055414">
    <property type="entry name" value="LRR_R13L4/SHOC2-like"/>
</dbReference>
<dbReference type="Gene3D" id="1.10.10.10">
    <property type="entry name" value="Winged helix-like DNA-binding domain superfamily/Winged helix DNA-binding domain"/>
    <property type="match status" value="1"/>
</dbReference>
<proteinExistence type="inferred from homology"/>
<feature type="domain" description="Disease resistance protein winged helix" evidence="7">
    <location>
        <begin position="412"/>
        <end position="480"/>
    </location>
</feature>
<dbReference type="InterPro" id="IPR042197">
    <property type="entry name" value="Apaf_helical"/>
</dbReference>
<dbReference type="PANTHER" id="PTHR33463">
    <property type="entry name" value="NB-ARC DOMAIN-CONTAINING PROTEIN-RELATED"/>
    <property type="match status" value="1"/>
</dbReference>
<evidence type="ECO:0000256" key="4">
    <source>
        <dbReference type="ARBA" id="ARBA00022840"/>
    </source>
</evidence>
<feature type="domain" description="NB-ARC" evidence="6">
    <location>
        <begin position="160"/>
        <end position="324"/>
    </location>
</feature>
<dbReference type="InterPro" id="IPR058922">
    <property type="entry name" value="WHD_DRP"/>
</dbReference>
<dbReference type="Gene3D" id="1.10.8.430">
    <property type="entry name" value="Helical domain of apoptotic protease-activating factors"/>
    <property type="match status" value="1"/>
</dbReference>
<evidence type="ECO:0000259" key="6">
    <source>
        <dbReference type="Pfam" id="PF00931"/>
    </source>
</evidence>
<dbReference type="InterPro" id="IPR032675">
    <property type="entry name" value="LRR_dom_sf"/>
</dbReference>
<dbReference type="STRING" id="337451.A0A3S3NPA7"/>
<feature type="coiled-coil region" evidence="5">
    <location>
        <begin position="29"/>
        <end position="97"/>
    </location>
</feature>
<dbReference type="SUPFAM" id="SSF52058">
    <property type="entry name" value="L domain-like"/>
    <property type="match status" value="1"/>
</dbReference>